<reference evidence="1 2" key="1">
    <citation type="submission" date="2018-02" db="EMBL/GenBank/DDBJ databases">
        <title>Solimicrobium silvestre gen. nov., sp. nov., isolated from alpine forest soil.</title>
        <authorList>
            <person name="Margesin R."/>
            <person name="Albuquerque L."/>
            <person name="Zhang D.-C."/>
            <person name="Froufe H.J.C."/>
            <person name="Severino R."/>
            <person name="Roxo I."/>
            <person name="Egas C."/>
            <person name="Da Costa M.S."/>
        </authorList>
    </citation>
    <scope>NUCLEOTIDE SEQUENCE [LARGE SCALE GENOMIC DNA]</scope>
    <source>
        <strain evidence="1 2">S20-91</strain>
    </source>
</reference>
<sequence length="221" mass="23794">MYGKSASGSSLDAETNLFYNYHRNYDPNSGRYIESDPIGLNGGISTYGYVKGKPNQYIDPFGEDATVTVNGNNVQVTIPITYTGNGATPALIASVNQSISSQWSGQFGNYIVTTSVVTGPGNTVNLVAGPGTSVVTDNNAGTWFTAGQGNFIWEVSHEAGHLMRLPDEYESTTCPDGKRKTTAKEGYAKNIMGAYGQTGITQQDISNIINANQSWYKRLFN</sequence>
<dbReference type="PRINTS" id="PR00394">
    <property type="entry name" value="RHSPROTEIN"/>
</dbReference>
<proteinExistence type="predicted"/>
<dbReference type="PANTHER" id="PTHR32305">
    <property type="match status" value="1"/>
</dbReference>
<evidence type="ECO:0000313" key="2">
    <source>
        <dbReference type="Proteomes" id="UP000237839"/>
    </source>
</evidence>
<evidence type="ECO:0000313" key="1">
    <source>
        <dbReference type="EMBL" id="PRC92382.1"/>
    </source>
</evidence>
<comment type="caution">
    <text evidence="1">The sequence shown here is derived from an EMBL/GenBank/DDBJ whole genome shotgun (WGS) entry which is preliminary data.</text>
</comment>
<dbReference type="Gene3D" id="2.180.10.10">
    <property type="entry name" value="RHS repeat-associated core"/>
    <property type="match status" value="1"/>
</dbReference>
<dbReference type="NCBIfam" id="TIGR03696">
    <property type="entry name" value="Rhs_assc_core"/>
    <property type="match status" value="1"/>
</dbReference>
<dbReference type="PANTHER" id="PTHR32305:SF15">
    <property type="entry name" value="PROTEIN RHSA-RELATED"/>
    <property type="match status" value="1"/>
</dbReference>
<dbReference type="InterPro" id="IPR022385">
    <property type="entry name" value="Rhs_assc_core"/>
</dbReference>
<name>A0A2S9GXD3_9BURK</name>
<dbReference type="AlphaFoldDB" id="A0A2S9GXD3"/>
<dbReference type="EMBL" id="PUGF01000014">
    <property type="protein sequence ID" value="PRC92382.1"/>
    <property type="molecule type" value="Genomic_DNA"/>
</dbReference>
<organism evidence="1 2">
    <name type="scientific">Solimicrobium silvestre</name>
    <dbReference type="NCBI Taxonomy" id="2099400"/>
    <lineage>
        <taxon>Bacteria</taxon>
        <taxon>Pseudomonadati</taxon>
        <taxon>Pseudomonadota</taxon>
        <taxon>Betaproteobacteria</taxon>
        <taxon>Burkholderiales</taxon>
        <taxon>Oxalobacteraceae</taxon>
        <taxon>Solimicrobium</taxon>
    </lineage>
</organism>
<keyword evidence="2" id="KW-1185">Reference proteome</keyword>
<accession>A0A2S9GXD3</accession>
<dbReference type="RefSeq" id="WP_423828245.1">
    <property type="nucleotide sequence ID" value="NZ_PUGF01000014.1"/>
</dbReference>
<dbReference type="InterPro" id="IPR050708">
    <property type="entry name" value="T6SS_VgrG/RHS"/>
</dbReference>
<dbReference type="Proteomes" id="UP000237839">
    <property type="component" value="Unassembled WGS sequence"/>
</dbReference>
<protein>
    <submittedName>
        <fullName evidence="1">RHS repeat-associated core domain</fullName>
    </submittedName>
</protein>
<gene>
    <name evidence="1" type="ORF">S2091_3041</name>
</gene>